<comment type="subunit">
    <text evidence="4">Part of the Bam complex.</text>
</comment>
<evidence type="ECO:0000256" key="1">
    <source>
        <dbReference type="ARBA" id="ARBA00022729"/>
    </source>
</evidence>
<feature type="region of interest" description="Disordered" evidence="5">
    <location>
        <begin position="112"/>
        <end position="167"/>
    </location>
</feature>
<dbReference type="GO" id="GO:0043165">
    <property type="term" value="P:Gram-negative-bacterium-type cell outer membrane assembly"/>
    <property type="evidence" value="ECO:0007669"/>
    <property type="project" value="UniProtKB-UniRule"/>
</dbReference>
<evidence type="ECO:0000256" key="2">
    <source>
        <dbReference type="ARBA" id="ARBA00023136"/>
    </source>
</evidence>
<evidence type="ECO:0000256" key="4">
    <source>
        <dbReference type="HAMAP-Rule" id="MF_00925"/>
    </source>
</evidence>
<evidence type="ECO:0000259" key="6">
    <source>
        <dbReference type="Pfam" id="PF04355"/>
    </source>
</evidence>
<evidence type="ECO:0000313" key="7">
    <source>
        <dbReference type="EMBL" id="HJD44910.1"/>
    </source>
</evidence>
<accession>A0A9D2U8P2</accession>
<protein>
    <recommendedName>
        <fullName evidence="4">Outer membrane protein assembly factor BamE</fullName>
    </recommendedName>
</protein>
<comment type="subcellular location">
    <subcellularLocation>
        <location evidence="4">Cell outer membrane</location>
        <topology evidence="4">Lipid-anchor</topology>
    </subcellularLocation>
</comment>
<organism evidence="7 8">
    <name type="scientific">Candidatus Paenalcaligenes intestinipullorum</name>
    <dbReference type="NCBI Taxonomy" id="2838718"/>
    <lineage>
        <taxon>Bacteria</taxon>
        <taxon>Pseudomonadati</taxon>
        <taxon>Pseudomonadota</taxon>
        <taxon>Betaproteobacteria</taxon>
        <taxon>Burkholderiales</taxon>
        <taxon>Alcaligenaceae</taxon>
        <taxon>Paenalcaligenes</taxon>
    </lineage>
</organism>
<comment type="similarity">
    <text evidence="4">Belongs to the BamE family.</text>
</comment>
<keyword evidence="1 4" id="KW-0732">Signal</keyword>
<dbReference type="InterPro" id="IPR026592">
    <property type="entry name" value="BamE"/>
</dbReference>
<evidence type="ECO:0000256" key="3">
    <source>
        <dbReference type="ARBA" id="ARBA00023237"/>
    </source>
</evidence>
<keyword evidence="4" id="KW-0449">Lipoprotein</keyword>
<evidence type="ECO:0000256" key="5">
    <source>
        <dbReference type="SAM" id="MobiDB-lite"/>
    </source>
</evidence>
<reference evidence="7" key="1">
    <citation type="journal article" date="2021" name="PeerJ">
        <title>Extensive microbial diversity within the chicken gut microbiome revealed by metagenomics and culture.</title>
        <authorList>
            <person name="Gilroy R."/>
            <person name="Ravi A."/>
            <person name="Getino M."/>
            <person name="Pursley I."/>
            <person name="Horton D.L."/>
            <person name="Alikhan N.F."/>
            <person name="Baker D."/>
            <person name="Gharbi K."/>
            <person name="Hall N."/>
            <person name="Watson M."/>
            <person name="Adriaenssens E.M."/>
            <person name="Foster-Nyarko E."/>
            <person name="Jarju S."/>
            <person name="Secka A."/>
            <person name="Antonio M."/>
            <person name="Oren A."/>
            <person name="Chaudhuri R.R."/>
            <person name="La Ragione R."/>
            <person name="Hildebrand F."/>
            <person name="Pallen M.J."/>
        </authorList>
    </citation>
    <scope>NUCLEOTIDE SEQUENCE</scope>
    <source>
        <strain evidence="7">9264</strain>
    </source>
</reference>
<keyword evidence="3 4" id="KW-0998">Cell outer membrane</keyword>
<dbReference type="Gene3D" id="3.30.1450.10">
    <property type="match status" value="1"/>
</dbReference>
<keyword evidence="4" id="KW-0564">Palmitate</keyword>
<sequence length="167" mass="19037">MKVHKLPSLVRTSLAIGVSAVLLSACGTGKWGFPYRADVQQGNWITEQQVAQLQVGMSREQVRYALGTPTLQDIFHADRWDYPYYNQPGYGKPEKRLFTVWFENDELVRWEGSEQPNHQPFQDPKQIEKAEREGITPYEAESRAIDSEPIAEPNPNVVNPHDAPTPF</sequence>
<dbReference type="Proteomes" id="UP000823889">
    <property type="component" value="Unassembled WGS sequence"/>
</dbReference>
<dbReference type="PROSITE" id="PS51257">
    <property type="entry name" value="PROKAR_LIPOPROTEIN"/>
    <property type="match status" value="1"/>
</dbReference>
<feature type="compositionally biased region" description="Basic and acidic residues" evidence="5">
    <location>
        <begin position="125"/>
        <end position="146"/>
    </location>
</feature>
<dbReference type="PANTHER" id="PTHR37482:SF1">
    <property type="entry name" value="OUTER MEMBRANE PROTEIN ASSEMBLY FACTOR BAME"/>
    <property type="match status" value="1"/>
</dbReference>
<dbReference type="GO" id="GO:0030674">
    <property type="term" value="F:protein-macromolecule adaptor activity"/>
    <property type="evidence" value="ECO:0007669"/>
    <property type="project" value="TreeGrafter"/>
</dbReference>
<dbReference type="InterPro" id="IPR007450">
    <property type="entry name" value="BamE_dom"/>
</dbReference>
<feature type="domain" description="Outer membrane protein assembly factor BamE" evidence="6">
    <location>
        <begin position="42"/>
        <end position="111"/>
    </location>
</feature>
<dbReference type="HAMAP" id="MF_00925">
    <property type="entry name" value="OM_assembly_BamE"/>
    <property type="match status" value="1"/>
</dbReference>
<dbReference type="Pfam" id="PF04355">
    <property type="entry name" value="BamE"/>
    <property type="match status" value="1"/>
</dbReference>
<evidence type="ECO:0000313" key="8">
    <source>
        <dbReference type="Proteomes" id="UP000823889"/>
    </source>
</evidence>
<dbReference type="AlphaFoldDB" id="A0A9D2U8P2"/>
<dbReference type="EMBL" id="DWUQ01000160">
    <property type="protein sequence ID" value="HJD44910.1"/>
    <property type="molecule type" value="Genomic_DNA"/>
</dbReference>
<dbReference type="PANTHER" id="PTHR37482">
    <property type="entry name" value="OUTER MEMBRANE PROTEIN ASSEMBLY FACTOR BAME"/>
    <property type="match status" value="1"/>
</dbReference>
<dbReference type="GO" id="GO:0051205">
    <property type="term" value="P:protein insertion into membrane"/>
    <property type="evidence" value="ECO:0007669"/>
    <property type="project" value="UniProtKB-UniRule"/>
</dbReference>
<dbReference type="InterPro" id="IPR037873">
    <property type="entry name" value="BamE-like"/>
</dbReference>
<proteinExistence type="inferred from homology"/>
<reference evidence="7" key="2">
    <citation type="submission" date="2021-04" db="EMBL/GenBank/DDBJ databases">
        <authorList>
            <person name="Gilroy R."/>
        </authorList>
    </citation>
    <scope>NUCLEOTIDE SEQUENCE</scope>
    <source>
        <strain evidence="7">9264</strain>
    </source>
</reference>
<dbReference type="GO" id="GO:1990063">
    <property type="term" value="C:Bam protein complex"/>
    <property type="evidence" value="ECO:0007669"/>
    <property type="project" value="TreeGrafter"/>
</dbReference>
<comment type="function">
    <text evidence="4">Part of the outer membrane protein assembly complex, which is involved in assembly and insertion of beta-barrel proteins into the outer membrane.</text>
</comment>
<name>A0A9D2U8P2_9BURK</name>
<comment type="caution">
    <text evidence="7">The sequence shown here is derived from an EMBL/GenBank/DDBJ whole genome shotgun (WGS) entry which is preliminary data.</text>
</comment>
<gene>
    <name evidence="4" type="primary">bamE</name>
    <name evidence="7" type="ORF">H9906_07785</name>
</gene>
<keyword evidence="2 4" id="KW-0472">Membrane</keyword>